<evidence type="ECO:0000259" key="4">
    <source>
        <dbReference type="PROSITE" id="PS50102"/>
    </source>
</evidence>
<organism evidence="5 6">
    <name type="scientific">Polyrhizophydium stewartii</name>
    <dbReference type="NCBI Taxonomy" id="2732419"/>
    <lineage>
        <taxon>Eukaryota</taxon>
        <taxon>Fungi</taxon>
        <taxon>Fungi incertae sedis</taxon>
        <taxon>Chytridiomycota</taxon>
        <taxon>Chytridiomycota incertae sedis</taxon>
        <taxon>Chytridiomycetes</taxon>
        <taxon>Rhizophydiales</taxon>
        <taxon>Rhizophydiales incertae sedis</taxon>
        <taxon>Polyrhizophydium</taxon>
    </lineage>
</organism>
<keyword evidence="6" id="KW-1185">Reference proteome</keyword>
<dbReference type="PROSITE" id="PS50102">
    <property type="entry name" value="RRM"/>
    <property type="match status" value="1"/>
</dbReference>
<evidence type="ECO:0000313" key="6">
    <source>
        <dbReference type="Proteomes" id="UP001527925"/>
    </source>
</evidence>
<comment type="similarity">
    <text evidence="1">Belongs to the RCAN family.</text>
</comment>
<feature type="domain" description="RRM" evidence="4">
    <location>
        <begin position="35"/>
        <end position="111"/>
    </location>
</feature>
<dbReference type="PANTHER" id="PTHR10300:SF14">
    <property type="entry name" value="PROTEIN SARAH"/>
    <property type="match status" value="1"/>
</dbReference>
<evidence type="ECO:0000256" key="1">
    <source>
        <dbReference type="ARBA" id="ARBA00008209"/>
    </source>
</evidence>
<feature type="region of interest" description="Disordered" evidence="3">
    <location>
        <begin position="283"/>
        <end position="312"/>
    </location>
</feature>
<dbReference type="Proteomes" id="UP001527925">
    <property type="component" value="Unassembled WGS sequence"/>
</dbReference>
<dbReference type="InterPro" id="IPR012677">
    <property type="entry name" value="Nucleotide-bd_a/b_plait_sf"/>
</dbReference>
<dbReference type="SUPFAM" id="SSF54928">
    <property type="entry name" value="RNA-binding domain, RBD"/>
    <property type="match status" value="1"/>
</dbReference>
<dbReference type="CDD" id="cd12434">
    <property type="entry name" value="RRM_RCAN_like"/>
    <property type="match status" value="1"/>
</dbReference>
<dbReference type="InterPro" id="IPR006931">
    <property type="entry name" value="Calcipressin"/>
</dbReference>
<accession>A0ABR4N9Y3</accession>
<proteinExistence type="inferred from homology"/>
<comment type="caution">
    <text evidence="5">The sequence shown here is derived from an EMBL/GenBank/DDBJ whole genome shotgun (WGS) entry which is preliminary data.</text>
</comment>
<dbReference type="Gene3D" id="3.30.70.330">
    <property type="match status" value="1"/>
</dbReference>
<sequence length="312" mass="33024">MAAAASIQEPAQAEAVSAAIATVLEGSDPQPIATNTLVITNLLPEAFEAQGQPVREMLQQTYGSLAKLVILKSFGRMLAVFSDTFVAQRAREDLHKSDFQGREMRVYFGQHTDLNHLDPNAGMRLNLLQVPETERNFLLSPPGSPPVGWVQTQEREPVQGGHAEALMLSALSLADFHLDGGEDVDLDLDENGIALDHAHAHTSEETLTSDGRKIEILRFGAAATEGTSDGSSGPSVVLDRAVGNAPATAGRSIERLPTIVIESLQPQAESSMGAGGVDDGTAAIGSRHARTPTGMPRTAMPMPRTPMPPAGL</sequence>
<evidence type="ECO:0000256" key="2">
    <source>
        <dbReference type="PROSITE-ProRule" id="PRU00176"/>
    </source>
</evidence>
<dbReference type="EMBL" id="JADGIZ020000017">
    <property type="protein sequence ID" value="KAL2916323.1"/>
    <property type="molecule type" value="Genomic_DNA"/>
</dbReference>
<feature type="compositionally biased region" description="Pro residues" evidence="3">
    <location>
        <begin position="303"/>
        <end position="312"/>
    </location>
</feature>
<evidence type="ECO:0000313" key="5">
    <source>
        <dbReference type="EMBL" id="KAL2916323.1"/>
    </source>
</evidence>
<protein>
    <recommendedName>
        <fullName evidence="4">RRM domain-containing protein</fullName>
    </recommendedName>
</protein>
<dbReference type="InterPro" id="IPR000504">
    <property type="entry name" value="RRM_dom"/>
</dbReference>
<dbReference type="PANTHER" id="PTHR10300">
    <property type="entry name" value="CALCIPRESSIN"/>
    <property type="match status" value="1"/>
</dbReference>
<feature type="compositionally biased region" description="Low complexity" evidence="3">
    <location>
        <begin position="291"/>
        <end position="302"/>
    </location>
</feature>
<reference evidence="5 6" key="1">
    <citation type="submission" date="2023-09" db="EMBL/GenBank/DDBJ databases">
        <title>Pangenome analysis of Batrachochytrium dendrobatidis and related Chytrids.</title>
        <authorList>
            <person name="Yacoub M.N."/>
            <person name="Stajich J.E."/>
            <person name="James T.Y."/>
        </authorList>
    </citation>
    <scope>NUCLEOTIDE SEQUENCE [LARGE SCALE GENOMIC DNA]</scope>
    <source>
        <strain evidence="5 6">JEL0888</strain>
    </source>
</reference>
<dbReference type="Pfam" id="PF04847">
    <property type="entry name" value="Calcipressin"/>
    <property type="match status" value="1"/>
</dbReference>
<gene>
    <name evidence="5" type="ORF">HK105_204079</name>
</gene>
<dbReference type="InterPro" id="IPR035979">
    <property type="entry name" value="RBD_domain_sf"/>
</dbReference>
<name>A0ABR4N9Y3_9FUNG</name>
<keyword evidence="2" id="KW-0694">RNA-binding</keyword>
<evidence type="ECO:0000256" key="3">
    <source>
        <dbReference type="SAM" id="MobiDB-lite"/>
    </source>
</evidence>